<dbReference type="Ensembl" id="ENSDART00000150997.3">
    <property type="protein sequence ID" value="ENSDARP00000140091.1"/>
    <property type="gene ID" value="ENSDARG00000096331.3"/>
</dbReference>
<feature type="region of interest" description="Disordered" evidence="1">
    <location>
        <begin position="347"/>
        <end position="369"/>
    </location>
</feature>
<dbReference type="STRING" id="7955.ENSDARP00000140091"/>
<gene>
    <name evidence="3 4" type="primary">si:ch73-248e21.7</name>
</gene>
<sequence length="480" mass="52169">MLSAFLITFTSLKSGSSRTTAAQLSTYFIQATTLNGFPSSVHIMVLVFRNLLLFLALWPCFRSTSAQEFAVTDDNITTALPDNVTVEDTTVLSSFYHVTDEAISSAPVDLVTDVQTEPDTYDLQTTLASTTGTMQETTTMNTTPLGPVIQQTTPESAPETTATAEIQLTTMTSITLPVYMETLMTEQKTPEATTTSQFETTVSFNVPMLTSPSERPTDFITTRALAMMTFDSTEDPSTNMIELPTHEVSNKLFDLVDNSTTTPTETPTSASQLTENEPIINGVLHDNTVSEDFMPVTSVVNVKQSTSHEETNWLLIIIVCAIAACVLCVIVILFIQQRKKKASRTFGPAYMNGQSKRSKKKKGAEDDKWAGPVNLEAGAECDADVQEGLLHNDEKKDGDDVVLSTFATMDEDAMSDGGVGGEGTKEAKKWEEQEPMPFIDEDVDENKVGKTLSENGSSKGDGKSEENMNGGETFCLTTAV</sequence>
<accession>A0A8M2BB88</accession>
<feature type="transmembrane region" description="Helical" evidence="2">
    <location>
        <begin position="313"/>
        <end position="335"/>
    </location>
</feature>
<dbReference type="ZFIN" id="ZDB-GENE-120215-231">
    <property type="gene designation" value="si:ch73-248e21.7"/>
</dbReference>
<dbReference type="GeneTree" id="ENSGT00800000125268"/>
<name>A0A0R4IXJ3_DANRE</name>
<feature type="region of interest" description="Disordered" evidence="1">
    <location>
        <begin position="412"/>
        <end position="480"/>
    </location>
</feature>
<dbReference type="EMBL" id="CU459155">
    <property type="status" value="NOT_ANNOTATED_CDS"/>
    <property type="molecule type" value="Genomic_DNA"/>
</dbReference>
<dbReference type="OrthoDB" id="8887577at2759"/>
<evidence type="ECO:0000256" key="2">
    <source>
        <dbReference type="SAM" id="Phobius"/>
    </source>
</evidence>
<evidence type="ECO:0000313" key="4">
    <source>
        <dbReference type="ZFIN" id="ZDB-GENE-120215-231"/>
    </source>
</evidence>
<keyword evidence="2" id="KW-1133">Transmembrane helix</keyword>
<keyword evidence="2" id="KW-0472">Membrane</keyword>
<reference evidence="3" key="1">
    <citation type="journal article" date="2013" name="Nature">
        <title>The zebrafish reference genome sequence and its relationship to the human genome.</title>
        <authorList>
            <consortium name="Genome Reference Consortium Zebrafish"/>
            <person name="Howe K."/>
            <person name="Clark M.D."/>
            <person name="Torroja C.F."/>
            <person name="Torrance J."/>
            <person name="Berthelot C."/>
            <person name="Muffato M."/>
            <person name="Collins J.E."/>
            <person name="Humphray S."/>
            <person name="McLaren K."/>
            <person name="Matthews L."/>
            <person name="McLaren S."/>
            <person name="Sealy I."/>
            <person name="Caccamo M."/>
            <person name="Churcher C."/>
            <person name="Scott C."/>
            <person name="Barrett J.C."/>
            <person name="Koch R."/>
            <person name="Rauch G.J."/>
            <person name="White S."/>
            <person name="Chow W."/>
            <person name="Kilian B."/>
            <person name="Quintais L.T."/>
            <person name="Guerra-Assuncao J.A."/>
            <person name="Zhou Y."/>
            <person name="Gu Y."/>
            <person name="Yen J."/>
            <person name="Vogel J.H."/>
            <person name="Eyre T."/>
            <person name="Redmond S."/>
            <person name="Banerjee R."/>
            <person name="Chi J."/>
            <person name="Fu B."/>
            <person name="Langley E."/>
            <person name="Maguire S.F."/>
            <person name="Laird G.K."/>
            <person name="Lloyd D."/>
            <person name="Kenyon E."/>
            <person name="Donaldson S."/>
            <person name="Sehra H."/>
            <person name="Almeida-King J."/>
            <person name="Loveland J."/>
            <person name="Trevanion S."/>
            <person name="Jones M."/>
            <person name="Quail M."/>
            <person name="Willey D."/>
            <person name="Hunt A."/>
            <person name="Burton J."/>
            <person name="Sims S."/>
            <person name="McLay K."/>
            <person name="Plumb B."/>
            <person name="Davis J."/>
            <person name="Clee C."/>
            <person name="Oliver K."/>
            <person name="Clark R."/>
            <person name="Riddle C."/>
            <person name="Elliot D."/>
            <person name="Eliott D."/>
            <person name="Threadgold G."/>
            <person name="Harden G."/>
            <person name="Ware D."/>
            <person name="Begum S."/>
            <person name="Mortimore B."/>
            <person name="Mortimer B."/>
            <person name="Kerry G."/>
            <person name="Heath P."/>
            <person name="Phillimore B."/>
            <person name="Tracey A."/>
            <person name="Corby N."/>
            <person name="Dunn M."/>
            <person name="Johnson C."/>
            <person name="Wood J."/>
            <person name="Clark S."/>
            <person name="Pelan S."/>
            <person name="Griffiths G."/>
            <person name="Smith M."/>
            <person name="Glithero R."/>
            <person name="Howden P."/>
            <person name="Barker N."/>
            <person name="Lloyd C."/>
            <person name="Stevens C."/>
            <person name="Harley J."/>
            <person name="Holt K."/>
            <person name="Panagiotidis G."/>
            <person name="Lovell J."/>
            <person name="Beasley H."/>
            <person name="Henderson C."/>
            <person name="Gordon D."/>
            <person name="Auger K."/>
            <person name="Wright D."/>
            <person name="Collins J."/>
            <person name="Raisen C."/>
            <person name="Dyer L."/>
            <person name="Leung K."/>
            <person name="Robertson L."/>
            <person name="Ambridge K."/>
            <person name="Leongamornlert D."/>
            <person name="McGuire S."/>
            <person name="Gilderthorp R."/>
            <person name="Griffiths C."/>
            <person name="Manthravadi D."/>
            <person name="Nichol S."/>
            <person name="Barker G."/>
            <person name="Whitehead S."/>
            <person name="Kay M."/>
            <person name="Brown J."/>
            <person name="Murnane C."/>
            <person name="Gray E."/>
            <person name="Humphries M."/>
            <person name="Sycamore N."/>
            <person name="Barker D."/>
            <person name="Saunders D."/>
            <person name="Wallis J."/>
            <person name="Babbage A."/>
            <person name="Hammond S."/>
            <person name="Mashreghi-Mohammadi M."/>
            <person name="Barr L."/>
            <person name="Martin S."/>
            <person name="Wray P."/>
            <person name="Ellington A."/>
            <person name="Matthews N."/>
            <person name="Ellwood M."/>
            <person name="Woodmansey R."/>
            <person name="Clark G."/>
            <person name="Cooper J."/>
            <person name="Cooper J."/>
            <person name="Tromans A."/>
            <person name="Grafham D."/>
            <person name="Skuce C."/>
            <person name="Pandian R."/>
            <person name="Andrews R."/>
            <person name="Harrison E."/>
            <person name="Kimberley A."/>
            <person name="Garnett J."/>
            <person name="Fosker N."/>
            <person name="Hall R."/>
            <person name="Garner P."/>
            <person name="Kelly D."/>
            <person name="Bird C."/>
            <person name="Palmer S."/>
            <person name="Gehring I."/>
            <person name="Berger A."/>
            <person name="Dooley C.M."/>
            <person name="Ersan-Urun Z."/>
            <person name="Eser C."/>
            <person name="Geiger H."/>
            <person name="Geisler M."/>
            <person name="Karotki L."/>
            <person name="Kirn A."/>
            <person name="Konantz J."/>
            <person name="Konantz M."/>
            <person name="Oberlander M."/>
            <person name="Rudolph-Geiger S."/>
            <person name="Teucke M."/>
            <person name="Lanz C."/>
            <person name="Raddatz G."/>
            <person name="Osoegawa K."/>
            <person name="Zhu B."/>
            <person name="Rapp A."/>
            <person name="Widaa S."/>
            <person name="Langford C."/>
            <person name="Yang F."/>
            <person name="Schuster S.C."/>
            <person name="Carter N.P."/>
            <person name="Harrow J."/>
            <person name="Ning Z."/>
            <person name="Herrero J."/>
            <person name="Searle S.M."/>
            <person name="Enright A."/>
            <person name="Geisler R."/>
            <person name="Plasterk R.H."/>
            <person name="Lee C."/>
            <person name="Westerfield M."/>
            <person name="de Jong P.J."/>
            <person name="Zon L.I."/>
            <person name="Postlethwait J.H."/>
            <person name="Nusslein-Volhard C."/>
            <person name="Hubbard T.J."/>
            <person name="Roest Crollius H."/>
            <person name="Rogers J."/>
            <person name="Stemple D.L."/>
        </authorList>
    </citation>
    <scope>NUCLEOTIDE SEQUENCE [LARGE SCALE GENOMIC DNA]</scope>
    <source>
        <strain evidence="3">Tuebingen</strain>
    </source>
</reference>
<protein>
    <submittedName>
        <fullName evidence="3">Si:ch73-248e21.7</fullName>
    </submittedName>
</protein>
<proteinExistence type="predicted"/>
<dbReference type="FunCoup" id="A0A0R4IXJ3">
    <property type="interactions" value="1"/>
</dbReference>
<feature type="compositionally biased region" description="Basic and acidic residues" evidence="1">
    <location>
        <begin position="423"/>
        <end position="432"/>
    </location>
</feature>
<dbReference type="Bgee" id="ENSDARG00000096331">
    <property type="expression patterns" value="Expressed in granulocyte and 15 other cell types or tissues"/>
</dbReference>
<accession>A0A0R4IXJ3</accession>
<keyword evidence="2" id="KW-0812">Transmembrane</keyword>
<dbReference type="AlphaFoldDB" id="A0A0R4IXJ3"/>
<reference evidence="3" key="2">
    <citation type="submission" date="2015-11" db="UniProtKB">
        <authorList>
            <consortium name="Ensembl"/>
        </authorList>
    </citation>
    <scope>IDENTIFICATION</scope>
    <source>
        <strain evidence="3">Tuebingen</strain>
    </source>
</reference>
<organism evidence="3">
    <name type="scientific">Danio rerio</name>
    <name type="common">Zebrafish</name>
    <name type="synonym">Brachydanio rerio</name>
    <dbReference type="NCBI Taxonomy" id="7955"/>
    <lineage>
        <taxon>Eukaryota</taxon>
        <taxon>Metazoa</taxon>
        <taxon>Chordata</taxon>
        <taxon>Craniata</taxon>
        <taxon>Vertebrata</taxon>
        <taxon>Euteleostomi</taxon>
        <taxon>Actinopterygii</taxon>
        <taxon>Neopterygii</taxon>
        <taxon>Teleostei</taxon>
        <taxon>Ostariophysi</taxon>
        <taxon>Cypriniformes</taxon>
        <taxon>Danionidae</taxon>
        <taxon>Danioninae</taxon>
        <taxon>Danio</taxon>
    </lineage>
</organism>
<evidence type="ECO:0000313" key="3">
    <source>
        <dbReference type="Ensembl" id="ENSDARP00000140091"/>
    </source>
</evidence>
<evidence type="ECO:0000256" key="1">
    <source>
        <dbReference type="SAM" id="MobiDB-lite"/>
    </source>
</evidence>